<evidence type="ECO:0000259" key="2">
    <source>
        <dbReference type="PROSITE" id="PS51029"/>
    </source>
</evidence>
<accession>A0A8K0KCE3</accession>
<organism evidence="3 4">
    <name type="scientific">Ladona fulva</name>
    <name type="common">Scarce chaser dragonfly</name>
    <name type="synonym">Libellula fulva</name>
    <dbReference type="NCBI Taxonomy" id="123851"/>
    <lineage>
        <taxon>Eukaryota</taxon>
        <taxon>Metazoa</taxon>
        <taxon>Ecdysozoa</taxon>
        <taxon>Arthropoda</taxon>
        <taxon>Hexapoda</taxon>
        <taxon>Insecta</taxon>
        <taxon>Pterygota</taxon>
        <taxon>Palaeoptera</taxon>
        <taxon>Odonata</taxon>
        <taxon>Epiprocta</taxon>
        <taxon>Anisoptera</taxon>
        <taxon>Libelluloidea</taxon>
        <taxon>Libellulidae</taxon>
        <taxon>Ladona</taxon>
    </lineage>
</organism>
<protein>
    <recommendedName>
        <fullName evidence="2">MADF domain-containing protein</fullName>
    </recommendedName>
</protein>
<gene>
    <name evidence="3" type="ORF">J437_LFUL012524</name>
</gene>
<dbReference type="SMART" id="SM00595">
    <property type="entry name" value="MADF"/>
    <property type="match status" value="1"/>
</dbReference>
<keyword evidence="4" id="KW-1185">Reference proteome</keyword>
<dbReference type="PANTHER" id="PTHR12243">
    <property type="entry name" value="MADF DOMAIN TRANSCRIPTION FACTOR"/>
    <property type="match status" value="1"/>
</dbReference>
<sequence>MALEVDIERLISLVEEQPVLWDKTLESDKDRIQARNAWIEIFKQLNQSFEDINNQERNEYGRSVMKKWTNVLDSYNKCEKYKASLKSGCGRQPTSRYVYGQQLQYLKKTCPTEDTMSIGNEDPSEADGDDDLHTKESDELEKPIKNVNKCKLDPVELELIKIFQKLPDRHMSYFSVQSEYNATSGSTSPSAGTVQYYDNVGHQLSGASSNPLSGSDNSIEYDFSKL</sequence>
<reference evidence="3" key="2">
    <citation type="submission" date="2017-10" db="EMBL/GenBank/DDBJ databases">
        <title>Ladona fulva Genome sequencing and assembly.</title>
        <authorList>
            <person name="Murali S."/>
            <person name="Richards S."/>
            <person name="Bandaranaike D."/>
            <person name="Bellair M."/>
            <person name="Blankenburg K."/>
            <person name="Chao H."/>
            <person name="Dinh H."/>
            <person name="Doddapaneni H."/>
            <person name="Dugan-Rocha S."/>
            <person name="Elkadiri S."/>
            <person name="Gnanaolivu R."/>
            <person name="Hernandez B."/>
            <person name="Skinner E."/>
            <person name="Javaid M."/>
            <person name="Lee S."/>
            <person name="Li M."/>
            <person name="Ming W."/>
            <person name="Munidasa M."/>
            <person name="Muniz J."/>
            <person name="Nguyen L."/>
            <person name="Hughes D."/>
            <person name="Osuji N."/>
            <person name="Pu L.-L."/>
            <person name="Puazo M."/>
            <person name="Qu C."/>
            <person name="Quiroz J."/>
            <person name="Raj R."/>
            <person name="Weissenberger G."/>
            <person name="Xin Y."/>
            <person name="Zou X."/>
            <person name="Han Y."/>
            <person name="Worley K."/>
            <person name="Muzny D."/>
            <person name="Gibbs R."/>
        </authorList>
    </citation>
    <scope>NUCLEOTIDE SEQUENCE</scope>
    <source>
        <strain evidence="3">Sampled in the wild</strain>
    </source>
</reference>
<name>A0A8K0KCE3_LADFU</name>
<dbReference type="OrthoDB" id="10071528at2759"/>
<reference evidence="3" key="1">
    <citation type="submission" date="2013-04" db="EMBL/GenBank/DDBJ databases">
        <authorList>
            <person name="Qu J."/>
            <person name="Murali S.C."/>
            <person name="Bandaranaike D."/>
            <person name="Bellair M."/>
            <person name="Blankenburg K."/>
            <person name="Chao H."/>
            <person name="Dinh H."/>
            <person name="Doddapaneni H."/>
            <person name="Downs B."/>
            <person name="Dugan-Rocha S."/>
            <person name="Elkadiri S."/>
            <person name="Gnanaolivu R.D."/>
            <person name="Hernandez B."/>
            <person name="Javaid M."/>
            <person name="Jayaseelan J.C."/>
            <person name="Lee S."/>
            <person name="Li M."/>
            <person name="Ming W."/>
            <person name="Munidasa M."/>
            <person name="Muniz J."/>
            <person name="Nguyen L."/>
            <person name="Ongeri F."/>
            <person name="Osuji N."/>
            <person name="Pu L.-L."/>
            <person name="Puazo M."/>
            <person name="Qu C."/>
            <person name="Quiroz J."/>
            <person name="Raj R."/>
            <person name="Weissenberger G."/>
            <person name="Xin Y."/>
            <person name="Zou X."/>
            <person name="Han Y."/>
            <person name="Richards S."/>
            <person name="Worley K."/>
            <person name="Muzny D."/>
            <person name="Gibbs R."/>
        </authorList>
    </citation>
    <scope>NUCLEOTIDE SEQUENCE</scope>
    <source>
        <strain evidence="3">Sampled in the wild</strain>
    </source>
</reference>
<evidence type="ECO:0000256" key="1">
    <source>
        <dbReference type="SAM" id="MobiDB-lite"/>
    </source>
</evidence>
<feature type="domain" description="MADF" evidence="2">
    <location>
        <begin position="9"/>
        <end position="111"/>
    </location>
</feature>
<dbReference type="Proteomes" id="UP000792457">
    <property type="component" value="Unassembled WGS sequence"/>
</dbReference>
<evidence type="ECO:0000313" key="4">
    <source>
        <dbReference type="Proteomes" id="UP000792457"/>
    </source>
</evidence>
<dbReference type="InterPro" id="IPR006578">
    <property type="entry name" value="MADF-dom"/>
</dbReference>
<dbReference type="Pfam" id="PF10545">
    <property type="entry name" value="MADF_DNA_bdg"/>
    <property type="match status" value="1"/>
</dbReference>
<feature type="region of interest" description="Disordered" evidence="1">
    <location>
        <begin position="114"/>
        <end position="140"/>
    </location>
</feature>
<comment type="caution">
    <text evidence="3">The sequence shown here is derived from an EMBL/GenBank/DDBJ whole genome shotgun (WGS) entry which is preliminary data.</text>
</comment>
<dbReference type="PANTHER" id="PTHR12243:SF67">
    <property type="entry name" value="COREPRESSOR OF PANGOLIN, ISOFORM A-RELATED"/>
    <property type="match status" value="1"/>
</dbReference>
<dbReference type="InterPro" id="IPR039353">
    <property type="entry name" value="TF_Adf1"/>
</dbReference>
<evidence type="ECO:0000313" key="3">
    <source>
        <dbReference type="EMBL" id="KAG8232382.1"/>
    </source>
</evidence>
<feature type="compositionally biased region" description="Basic and acidic residues" evidence="1">
    <location>
        <begin position="131"/>
        <end position="140"/>
    </location>
</feature>
<proteinExistence type="predicted"/>
<dbReference type="AlphaFoldDB" id="A0A8K0KCE3"/>
<dbReference type="EMBL" id="KZ308615">
    <property type="protein sequence ID" value="KAG8232382.1"/>
    <property type="molecule type" value="Genomic_DNA"/>
</dbReference>
<dbReference type="PROSITE" id="PS51029">
    <property type="entry name" value="MADF"/>
    <property type="match status" value="1"/>
</dbReference>